<sequence length="136" mass="16092">MSKKYTDEFLIEELQRISTKIGRPPSGLAEYRYKYTAVDRFGSWEHTLRMAGLTLYATEDEGLEIRARYIREVKEIYRIWGRVPRCRDFEDIQTVKYYFRTLSGLLEASGMIKKPNGNWEIPKDFLTDAEAKNDHK</sequence>
<dbReference type="InterPro" id="IPR041025">
    <property type="entry name" value="HNH_repeat"/>
</dbReference>
<evidence type="ECO:0000313" key="1">
    <source>
        <dbReference type="EMBL" id="PNP94271.1"/>
    </source>
</evidence>
<evidence type="ECO:0000313" key="2">
    <source>
        <dbReference type="Proteomes" id="UP000236500"/>
    </source>
</evidence>
<gene>
    <name evidence="1" type="ORF">BMT55_01935</name>
</gene>
<accession>A0ABX4XSF8</accession>
<protein>
    <submittedName>
        <fullName evidence="1">Uncharacterized protein</fullName>
    </submittedName>
</protein>
<organism evidence="1 2">
    <name type="scientific">Listeria newyorkensis</name>
    <dbReference type="NCBI Taxonomy" id="1497681"/>
    <lineage>
        <taxon>Bacteria</taxon>
        <taxon>Bacillati</taxon>
        <taxon>Bacillota</taxon>
        <taxon>Bacilli</taxon>
        <taxon>Bacillales</taxon>
        <taxon>Listeriaceae</taxon>
        <taxon>Listeria</taxon>
    </lineage>
</organism>
<dbReference type="EMBL" id="MPDH01000002">
    <property type="protein sequence ID" value="PNP94271.1"/>
    <property type="molecule type" value="Genomic_DNA"/>
</dbReference>
<comment type="caution">
    <text evidence="1">The sequence shown here is derived from an EMBL/GenBank/DDBJ whole genome shotgun (WGS) entry which is preliminary data.</text>
</comment>
<dbReference type="Proteomes" id="UP000236500">
    <property type="component" value="Unassembled WGS sequence"/>
</dbReference>
<dbReference type="Pfam" id="PF18780">
    <property type="entry name" value="HNH_repeat"/>
    <property type="match status" value="1"/>
</dbReference>
<dbReference type="RefSeq" id="WP_036092895.1">
    <property type="nucleotide sequence ID" value="NZ_BJEY01000021.1"/>
</dbReference>
<name>A0ABX4XSF8_9LIST</name>
<reference evidence="1 2" key="1">
    <citation type="submission" date="2016-11" db="EMBL/GenBank/DDBJ databases">
        <title>Whole Genome Sequence of Listeria newyorkensis.</title>
        <authorList>
            <person name="Frink S."/>
            <person name="Morales C."/>
            <person name="Kiang D."/>
        </authorList>
    </citation>
    <scope>NUCLEOTIDE SEQUENCE [LARGE SCALE GENOMIC DNA]</scope>
    <source>
        <strain evidence="1 2">F1604011-044</strain>
    </source>
</reference>
<keyword evidence="2" id="KW-1185">Reference proteome</keyword>
<proteinExistence type="predicted"/>